<dbReference type="EMBL" id="CP073344">
    <property type="protein sequence ID" value="UTW01857.1"/>
    <property type="molecule type" value="Genomic_DNA"/>
</dbReference>
<protein>
    <submittedName>
        <fullName evidence="5">Helix-turn-helix domain-containing protein</fullName>
    </submittedName>
</protein>
<dbReference type="PANTHER" id="PTHR46796">
    <property type="entry name" value="HTH-TYPE TRANSCRIPTIONAL ACTIVATOR RHAS-RELATED"/>
    <property type="match status" value="1"/>
</dbReference>
<organism evidence="5 6">
    <name type="scientific">Amphritea atlantica</name>
    <dbReference type="NCBI Taxonomy" id="355243"/>
    <lineage>
        <taxon>Bacteria</taxon>
        <taxon>Pseudomonadati</taxon>
        <taxon>Pseudomonadota</taxon>
        <taxon>Gammaproteobacteria</taxon>
        <taxon>Oceanospirillales</taxon>
        <taxon>Oceanospirillaceae</taxon>
        <taxon>Amphritea</taxon>
    </lineage>
</organism>
<proteinExistence type="predicted"/>
<evidence type="ECO:0000256" key="2">
    <source>
        <dbReference type="ARBA" id="ARBA00023125"/>
    </source>
</evidence>
<evidence type="ECO:0000256" key="3">
    <source>
        <dbReference type="ARBA" id="ARBA00023163"/>
    </source>
</evidence>
<keyword evidence="3" id="KW-0804">Transcription</keyword>
<dbReference type="Proteomes" id="UP001059950">
    <property type="component" value="Chromosome"/>
</dbReference>
<keyword evidence="1" id="KW-0805">Transcription regulation</keyword>
<dbReference type="InterPro" id="IPR018062">
    <property type="entry name" value="HTH_AraC-typ_CS"/>
</dbReference>
<dbReference type="PROSITE" id="PS01124">
    <property type="entry name" value="HTH_ARAC_FAMILY_2"/>
    <property type="match status" value="1"/>
</dbReference>
<dbReference type="InterPro" id="IPR018060">
    <property type="entry name" value="HTH_AraC"/>
</dbReference>
<dbReference type="PANTHER" id="PTHR46796:SF12">
    <property type="entry name" value="HTH-TYPE DNA-BINDING TRANSCRIPTIONAL ACTIVATOR EUTR"/>
    <property type="match status" value="1"/>
</dbReference>
<evidence type="ECO:0000259" key="4">
    <source>
        <dbReference type="PROSITE" id="PS01124"/>
    </source>
</evidence>
<name>A0ABY5GPG2_9GAMM</name>
<evidence type="ECO:0000313" key="5">
    <source>
        <dbReference type="EMBL" id="UTW01857.1"/>
    </source>
</evidence>
<reference evidence="5" key="1">
    <citation type="submission" date="2021-04" db="EMBL/GenBank/DDBJ databases">
        <title>Oceanospirillales bacteria with DddD are important DMSP degraders in coastal seawater.</title>
        <authorList>
            <person name="Liu J."/>
        </authorList>
    </citation>
    <scope>NUCLEOTIDE SEQUENCE</scope>
    <source>
        <strain evidence="5">GY6</strain>
    </source>
</reference>
<gene>
    <name evidence="5" type="ORF">KDX31_10810</name>
</gene>
<dbReference type="Gene3D" id="1.10.10.60">
    <property type="entry name" value="Homeodomain-like"/>
    <property type="match status" value="1"/>
</dbReference>
<keyword evidence="2" id="KW-0238">DNA-binding</keyword>
<feature type="domain" description="HTH araC/xylS-type" evidence="4">
    <location>
        <begin position="220"/>
        <end position="320"/>
    </location>
</feature>
<sequence length="322" mass="36872">MQIDSSPAHADKTLYRSFETFDIEQHANGMSGWQVSYDQVSAGQFSGHITELNLKDLQLVRDRSNRAIVKTGRAWEGSLSFSVPYRPLPEHFYCDGNLSSPDSILIAKGDCLPELLTPENLDIICITVNTETLINTARQQNIEFYLDSNSDGHYITKFKPNFDLLRYLREVLSEDNINTLIKYESLQKNVKETLSQHLIDIVDRKQAQYLGPVARKKVVDKAREYVLSNLEAPPSIIELCNIIGTSRRKLQYCFQDTLGINPVTFLRLIRLNAAHRDLLNQNNETSVQDIAAKWGFLHLSRFSSEYKTLFKELPSETLRNKQ</sequence>
<evidence type="ECO:0000313" key="6">
    <source>
        <dbReference type="Proteomes" id="UP001059950"/>
    </source>
</evidence>
<dbReference type="SMART" id="SM00342">
    <property type="entry name" value="HTH_ARAC"/>
    <property type="match status" value="1"/>
</dbReference>
<dbReference type="SUPFAM" id="SSF46689">
    <property type="entry name" value="Homeodomain-like"/>
    <property type="match status" value="2"/>
</dbReference>
<dbReference type="InterPro" id="IPR009057">
    <property type="entry name" value="Homeodomain-like_sf"/>
</dbReference>
<dbReference type="Pfam" id="PF12833">
    <property type="entry name" value="HTH_18"/>
    <property type="match status" value="1"/>
</dbReference>
<accession>A0ABY5GPG2</accession>
<dbReference type="InterPro" id="IPR050204">
    <property type="entry name" value="AraC_XylS_family_regulators"/>
</dbReference>
<dbReference type="PROSITE" id="PS00041">
    <property type="entry name" value="HTH_ARAC_FAMILY_1"/>
    <property type="match status" value="1"/>
</dbReference>
<keyword evidence="6" id="KW-1185">Reference proteome</keyword>
<evidence type="ECO:0000256" key="1">
    <source>
        <dbReference type="ARBA" id="ARBA00023015"/>
    </source>
</evidence>